<feature type="compositionally biased region" description="Low complexity" evidence="1">
    <location>
        <begin position="28"/>
        <end position="41"/>
    </location>
</feature>
<keyword evidence="4" id="KW-1185">Reference proteome</keyword>
<feature type="compositionally biased region" description="Basic and acidic residues" evidence="1">
    <location>
        <begin position="64"/>
        <end position="84"/>
    </location>
</feature>
<dbReference type="OrthoDB" id="2435509at2759"/>
<feature type="compositionally biased region" description="Acidic residues" evidence="1">
    <location>
        <begin position="85"/>
        <end position="107"/>
    </location>
</feature>
<dbReference type="Proteomes" id="UP000188320">
    <property type="component" value="Unassembled WGS sequence"/>
</dbReference>
<evidence type="ECO:0000313" key="4">
    <source>
        <dbReference type="Proteomes" id="UP000188320"/>
    </source>
</evidence>
<sequence>MRMTSTHRYPPPQKKEIPDPAINDEESGNSSSSTDNTTGAADNKKPFGENNENQNAGDANTDAHNSEHSPDRENVSERHKPNIEKEDEDEEADKEGNEDDQDQDDELGIPGRVVIKTPPKYVQTPMVAIGSKLNLEWTYDENLARPPKKYSFRLQLPKQNKNQFQGERSPALMFDIAQNVTTEVKSRNNLFSFEWDLAHIKPSDFGLQEGKGYFLHMYDGDLGFSNSDAPPAGRMQKFTLPIAFYNSRYEQTNEGVPKNYNPNAAVALPPHCILYFNLLVMVSLELAFFF</sequence>
<evidence type="ECO:0000313" key="3">
    <source>
        <dbReference type="EMBL" id="OMH83252.1"/>
    </source>
</evidence>
<reference evidence="4" key="1">
    <citation type="submission" date="2017-01" db="EMBL/GenBank/DDBJ databases">
        <authorList>
            <person name="Wang Y."/>
            <person name="White M."/>
            <person name="Kvist S."/>
            <person name="Moncalvo J.-M."/>
        </authorList>
    </citation>
    <scope>NUCLEOTIDE SEQUENCE [LARGE SCALE GENOMIC DNA]</scope>
    <source>
        <strain evidence="4">COL-18-3</strain>
    </source>
</reference>
<feature type="domain" description="DUF7137" evidence="2">
    <location>
        <begin position="110"/>
        <end position="248"/>
    </location>
</feature>
<organism evidence="3 4">
    <name type="scientific">Zancudomyces culisetae</name>
    <name type="common">Gut fungus</name>
    <name type="synonym">Smittium culisetae</name>
    <dbReference type="NCBI Taxonomy" id="1213189"/>
    <lineage>
        <taxon>Eukaryota</taxon>
        <taxon>Fungi</taxon>
        <taxon>Fungi incertae sedis</taxon>
        <taxon>Zoopagomycota</taxon>
        <taxon>Kickxellomycotina</taxon>
        <taxon>Harpellomycetes</taxon>
        <taxon>Harpellales</taxon>
        <taxon>Legeriomycetaceae</taxon>
        <taxon>Zancudomyces</taxon>
    </lineage>
</organism>
<comment type="caution">
    <text evidence="3">The sequence shown here is derived from an EMBL/GenBank/DDBJ whole genome shotgun (WGS) entry which is preliminary data.</text>
</comment>
<evidence type="ECO:0000259" key="2">
    <source>
        <dbReference type="Pfam" id="PF23585"/>
    </source>
</evidence>
<dbReference type="AlphaFoldDB" id="A0A1R1PQV3"/>
<evidence type="ECO:0000256" key="1">
    <source>
        <dbReference type="SAM" id="MobiDB-lite"/>
    </source>
</evidence>
<protein>
    <recommendedName>
        <fullName evidence="2">DUF7137 domain-containing protein</fullName>
    </recommendedName>
</protein>
<dbReference type="InterPro" id="IPR055561">
    <property type="entry name" value="DUF7137"/>
</dbReference>
<name>A0A1R1PQV3_ZANCU</name>
<dbReference type="Pfam" id="PF23585">
    <property type="entry name" value="DUF7137"/>
    <property type="match status" value="1"/>
</dbReference>
<gene>
    <name evidence="3" type="ORF">AX774_g3244</name>
</gene>
<accession>A0A1R1PQV3</accession>
<dbReference type="EMBL" id="LSSK01000467">
    <property type="protein sequence ID" value="OMH83252.1"/>
    <property type="molecule type" value="Genomic_DNA"/>
</dbReference>
<feature type="region of interest" description="Disordered" evidence="1">
    <location>
        <begin position="1"/>
        <end position="113"/>
    </location>
</feature>
<proteinExistence type="predicted"/>